<dbReference type="OrthoDB" id="7834500at2"/>
<reference evidence="1 2" key="1">
    <citation type="submission" date="2017-10" db="EMBL/GenBank/DDBJ databases">
        <title>The draft genome sequence of Lewinella nigricans NBRC 102662.</title>
        <authorList>
            <person name="Wang K."/>
        </authorList>
    </citation>
    <scope>NUCLEOTIDE SEQUENCE [LARGE SCALE GENOMIC DNA]</scope>
    <source>
        <strain evidence="1 2">NBRC 102662</strain>
    </source>
</reference>
<dbReference type="AlphaFoldDB" id="A0A2D0NFE1"/>
<evidence type="ECO:0000313" key="1">
    <source>
        <dbReference type="EMBL" id="PHN07197.1"/>
    </source>
</evidence>
<name>A0A2D0NFE1_FLAN2</name>
<protein>
    <submittedName>
        <fullName evidence="1">Uncharacterized protein</fullName>
    </submittedName>
</protein>
<dbReference type="RefSeq" id="WP_099149531.1">
    <property type="nucleotide sequence ID" value="NZ_PDUD01000011.1"/>
</dbReference>
<gene>
    <name evidence="1" type="ORF">CRP01_08220</name>
</gene>
<proteinExistence type="predicted"/>
<organism evidence="1 2">
    <name type="scientific">Flavilitoribacter nigricans (strain ATCC 23147 / DSM 23189 / NBRC 102662 / NCIMB 1420 / SS-2)</name>
    <name type="common">Lewinella nigricans</name>
    <dbReference type="NCBI Taxonomy" id="1122177"/>
    <lineage>
        <taxon>Bacteria</taxon>
        <taxon>Pseudomonadati</taxon>
        <taxon>Bacteroidota</taxon>
        <taxon>Saprospiria</taxon>
        <taxon>Saprospirales</taxon>
        <taxon>Lewinellaceae</taxon>
        <taxon>Flavilitoribacter</taxon>
    </lineage>
</organism>
<comment type="caution">
    <text evidence="1">The sequence shown here is derived from an EMBL/GenBank/DDBJ whole genome shotgun (WGS) entry which is preliminary data.</text>
</comment>
<keyword evidence="2" id="KW-1185">Reference proteome</keyword>
<accession>A0A2D0NFE1</accession>
<sequence>MQVVESTDFYLRVIKLDFSSRDPELRLQFRILPMFHIGTEQYYRQVFDQLRSCHEIIYEGVASKKSNDVTRHYRRFAGNLGLVTQNEVLKMNELPGKLIHADFTHETGAEEWRKLRFYDKLKMRVLHPLKMYYYSRNMDRRKLVKEFMPSAEENWMAYGPLEDEAGSMWNYIITARDNILRNTVRQKLEQEGRAEKLIGVVYGAAHMKVVIRLLIDQYRYVPEKPEFLEVFQVR</sequence>
<dbReference type="Proteomes" id="UP000223913">
    <property type="component" value="Unassembled WGS sequence"/>
</dbReference>
<evidence type="ECO:0000313" key="2">
    <source>
        <dbReference type="Proteomes" id="UP000223913"/>
    </source>
</evidence>
<dbReference type="EMBL" id="PDUD01000011">
    <property type="protein sequence ID" value="PHN07197.1"/>
    <property type="molecule type" value="Genomic_DNA"/>
</dbReference>